<feature type="region of interest" description="Disordered" evidence="6">
    <location>
        <begin position="171"/>
        <end position="205"/>
    </location>
</feature>
<feature type="compositionally biased region" description="Low complexity" evidence="6">
    <location>
        <begin position="263"/>
        <end position="299"/>
    </location>
</feature>
<feature type="region of interest" description="Disordered" evidence="6">
    <location>
        <begin position="263"/>
        <end position="305"/>
    </location>
</feature>
<dbReference type="Gene3D" id="2.80.10.50">
    <property type="match status" value="1"/>
</dbReference>
<keyword evidence="4" id="KW-0497">Mitogen</keyword>
<evidence type="ECO:0000256" key="3">
    <source>
        <dbReference type="ARBA" id="ARBA00022782"/>
    </source>
</evidence>
<dbReference type="PANTHER" id="PTHR11486">
    <property type="entry name" value="FIBROBLAST GROWTH FACTOR"/>
    <property type="match status" value="1"/>
</dbReference>
<dbReference type="GO" id="GO:0030154">
    <property type="term" value="P:cell differentiation"/>
    <property type="evidence" value="ECO:0007669"/>
    <property type="project" value="UniProtKB-KW"/>
</dbReference>
<evidence type="ECO:0000256" key="1">
    <source>
        <dbReference type="ARBA" id="ARBA00007936"/>
    </source>
</evidence>
<dbReference type="Proteomes" id="UP000016666">
    <property type="component" value="Unassembled WGS sequence"/>
</dbReference>
<dbReference type="SUPFAM" id="SSF50353">
    <property type="entry name" value="Cytokine"/>
    <property type="match status" value="1"/>
</dbReference>
<dbReference type="Pfam" id="PF00167">
    <property type="entry name" value="FGF"/>
    <property type="match status" value="1"/>
</dbReference>
<dbReference type="InterPro" id="IPR002209">
    <property type="entry name" value="Fibroblast_GF_fam"/>
</dbReference>
<dbReference type="PRINTS" id="PR00263">
    <property type="entry name" value="HBGFFGF"/>
</dbReference>
<dbReference type="STRING" id="8840.ENSAPLP00000029488"/>
<keyword evidence="7" id="KW-1133">Transmembrane helix</keyword>
<feature type="transmembrane region" description="Helical" evidence="7">
    <location>
        <begin position="224"/>
        <end position="253"/>
    </location>
</feature>
<proteinExistence type="inferred from homology"/>
<protein>
    <recommendedName>
        <fullName evidence="5">Fibroblast growth factor</fullName>
        <shortName evidence="5">FGF</shortName>
    </recommendedName>
</protein>
<evidence type="ECO:0000256" key="5">
    <source>
        <dbReference type="RuleBase" id="RU049442"/>
    </source>
</evidence>
<evidence type="ECO:0000256" key="2">
    <source>
        <dbReference type="ARBA" id="ARBA00022473"/>
    </source>
</evidence>
<organism evidence="8 9">
    <name type="scientific">Anas platyrhynchos platyrhynchos</name>
    <name type="common">Northern mallard</name>
    <dbReference type="NCBI Taxonomy" id="8840"/>
    <lineage>
        <taxon>Eukaryota</taxon>
        <taxon>Metazoa</taxon>
        <taxon>Chordata</taxon>
        <taxon>Craniata</taxon>
        <taxon>Vertebrata</taxon>
        <taxon>Euteleostomi</taxon>
        <taxon>Archelosauria</taxon>
        <taxon>Archosauria</taxon>
        <taxon>Dinosauria</taxon>
        <taxon>Saurischia</taxon>
        <taxon>Theropoda</taxon>
        <taxon>Coelurosauria</taxon>
        <taxon>Aves</taxon>
        <taxon>Neognathae</taxon>
        <taxon>Galloanserae</taxon>
        <taxon>Anseriformes</taxon>
        <taxon>Anatidae</taxon>
        <taxon>Anatinae</taxon>
        <taxon>Anas</taxon>
    </lineage>
</organism>
<keyword evidence="3" id="KW-0221">Differentiation</keyword>
<accession>A0A493TUA9</accession>
<reference evidence="8" key="3">
    <citation type="submission" date="2025-09" db="UniProtKB">
        <authorList>
            <consortium name="Ensembl"/>
        </authorList>
    </citation>
    <scope>IDENTIFICATION</scope>
</reference>
<dbReference type="AlphaFoldDB" id="A0A493TUA9"/>
<name>A0A493TUA9_ANAPP</name>
<dbReference type="InterPro" id="IPR008996">
    <property type="entry name" value="IL1/FGF"/>
</dbReference>
<reference evidence="8" key="2">
    <citation type="submission" date="2025-08" db="UniProtKB">
        <authorList>
            <consortium name="Ensembl"/>
        </authorList>
    </citation>
    <scope>IDENTIFICATION</scope>
</reference>
<evidence type="ECO:0000256" key="4">
    <source>
        <dbReference type="ARBA" id="ARBA00023246"/>
    </source>
</evidence>
<dbReference type="SMART" id="SM00442">
    <property type="entry name" value="FGF"/>
    <property type="match status" value="1"/>
</dbReference>
<evidence type="ECO:0000313" key="8">
    <source>
        <dbReference type="Ensembl" id="ENSAPLP00000029488.1"/>
    </source>
</evidence>
<evidence type="ECO:0000313" key="9">
    <source>
        <dbReference type="Proteomes" id="UP000016666"/>
    </source>
</evidence>
<keyword evidence="7" id="KW-0472">Membrane</keyword>
<comment type="similarity">
    <text evidence="1 5">Belongs to the heparin-binding growth factors family.</text>
</comment>
<keyword evidence="2" id="KW-0217">Developmental protein</keyword>
<sequence length="502" mass="51527">MLAPAMDAFLLGRNLAGGAWGQSWGWGMSWGHGTVSGRPRGCCSQILGIGKGGLLGADTGSANEDALGGEGLTASPPGMLPSAGLSLRAWCGMRQEGGEGRRREGRGLLWQPPALAEAQLPAVISRRGCNPTPPCPGGAPGLAAAPPPVTRGAAPAGGGWGGVVHGGGRGSMGGGPAPPEPGLGARGSAQVRCPPGRTQRAGGAAPCRRCWAAERGCGALLPPFLLLLLLLHLPPAGSMSPAFLLLLLLLFLLPARARRERLPGGAQAGRSAPAPSSSSSSSTSSSSSSSSWAAGPSRFPRSRPGRRRGRLYCRVGIGFHLQLHPDGRVDGAHDASPLSILEIFAVSQGIVGIRGVFSNKFLAMSKKGKLHASVSKPLIISTYCVLTALRQLHTHVCAAALLRGTCGCREGSAGPRAMACGKRGCLPCGGEPSLTAEMWVLVMCLGYTSPQVDIKWYLCACKTPSSFVGALLLEPNDAEMVSASLLISANWTERLGKVGMSE</sequence>
<keyword evidence="7" id="KW-0812">Transmembrane</keyword>
<dbReference type="Ensembl" id="ENSAPLT00000047538.1">
    <property type="protein sequence ID" value="ENSAPLP00000029488.1"/>
    <property type="gene ID" value="ENSAPLG00000029517.1"/>
</dbReference>
<evidence type="ECO:0000256" key="6">
    <source>
        <dbReference type="SAM" id="MobiDB-lite"/>
    </source>
</evidence>
<dbReference type="GO" id="GO:0051781">
    <property type="term" value="P:positive regulation of cell division"/>
    <property type="evidence" value="ECO:0007669"/>
    <property type="project" value="UniProtKB-KW"/>
</dbReference>
<evidence type="ECO:0000256" key="7">
    <source>
        <dbReference type="SAM" id="Phobius"/>
    </source>
</evidence>
<keyword evidence="9" id="KW-1185">Reference proteome</keyword>
<dbReference type="GO" id="GO:0008083">
    <property type="term" value="F:growth factor activity"/>
    <property type="evidence" value="ECO:0007669"/>
    <property type="project" value="InterPro"/>
</dbReference>
<dbReference type="GeneTree" id="ENSGT00940000158449"/>
<reference evidence="9" key="1">
    <citation type="submission" date="2017-10" db="EMBL/GenBank/DDBJ databases">
        <title>A new Pekin duck reference genome.</title>
        <authorList>
            <person name="Hou Z.-C."/>
            <person name="Zhou Z.-K."/>
            <person name="Zhu F."/>
            <person name="Hou S.-S."/>
        </authorList>
    </citation>
    <scope>NUCLEOTIDE SEQUENCE [LARGE SCALE GENOMIC DNA]</scope>
</reference>